<dbReference type="AlphaFoldDB" id="A0A420HWP9"/>
<comment type="caution">
    <text evidence="1">The sequence shown here is derived from an EMBL/GenBank/DDBJ whole genome shotgun (WGS) entry which is preliminary data.</text>
</comment>
<name>A0A420HWP9_9PEZI</name>
<organism evidence="1 2">
    <name type="scientific">Golovinomyces cichoracearum</name>
    <dbReference type="NCBI Taxonomy" id="62708"/>
    <lineage>
        <taxon>Eukaryota</taxon>
        <taxon>Fungi</taxon>
        <taxon>Dikarya</taxon>
        <taxon>Ascomycota</taxon>
        <taxon>Pezizomycotina</taxon>
        <taxon>Leotiomycetes</taxon>
        <taxon>Erysiphales</taxon>
        <taxon>Erysiphaceae</taxon>
        <taxon>Golovinomyces</taxon>
    </lineage>
</organism>
<protein>
    <submittedName>
        <fullName evidence="1">Uncharacterized protein</fullName>
    </submittedName>
</protein>
<evidence type="ECO:0000313" key="1">
    <source>
        <dbReference type="EMBL" id="RKF61822.1"/>
    </source>
</evidence>
<dbReference type="EMBL" id="MCBQ01015281">
    <property type="protein sequence ID" value="RKF61822.1"/>
    <property type="molecule type" value="Genomic_DNA"/>
</dbReference>
<dbReference type="Proteomes" id="UP000283383">
    <property type="component" value="Unassembled WGS sequence"/>
</dbReference>
<gene>
    <name evidence="1" type="ORF">GcM3_152013</name>
</gene>
<keyword evidence="2" id="KW-1185">Reference proteome</keyword>
<reference evidence="1 2" key="1">
    <citation type="journal article" date="2018" name="BMC Genomics">
        <title>Comparative genome analyses reveal sequence features reflecting distinct modes of host-adaptation between dicot and monocot powdery mildew.</title>
        <authorList>
            <person name="Wu Y."/>
            <person name="Ma X."/>
            <person name="Pan Z."/>
            <person name="Kale S.D."/>
            <person name="Song Y."/>
            <person name="King H."/>
            <person name="Zhang Q."/>
            <person name="Presley C."/>
            <person name="Deng X."/>
            <person name="Wei C.I."/>
            <person name="Xiao S."/>
        </authorList>
    </citation>
    <scope>NUCLEOTIDE SEQUENCE [LARGE SCALE GENOMIC DNA]</scope>
    <source>
        <strain evidence="1">UMSG3</strain>
    </source>
</reference>
<evidence type="ECO:0000313" key="2">
    <source>
        <dbReference type="Proteomes" id="UP000283383"/>
    </source>
</evidence>
<proteinExistence type="predicted"/>
<sequence length="95" mass="10922">MHINKLLDQPGENGGLISPLIDDAIIKQFCEPADKNEEGDDSKLLPNFYRSDVQLWLQNIQLFIMQLENMDLIVIEQLTKMQEKYGSKSKARRSA</sequence>
<accession>A0A420HWP9</accession>